<name>A0A9P0GDE6_9CUCU</name>
<dbReference type="InterPro" id="IPR003598">
    <property type="entry name" value="Ig_sub2"/>
</dbReference>
<dbReference type="Pfam" id="PF07686">
    <property type="entry name" value="V-set"/>
    <property type="match status" value="1"/>
</dbReference>
<dbReference type="InterPro" id="IPR007110">
    <property type="entry name" value="Ig-like_dom"/>
</dbReference>
<proteinExistence type="predicted"/>
<keyword evidence="1" id="KW-0732">Signal</keyword>
<protein>
    <recommendedName>
        <fullName evidence="2">Ig-like domain-containing protein</fullName>
    </recommendedName>
</protein>
<feature type="domain" description="Ig-like" evidence="2">
    <location>
        <begin position="367"/>
        <end position="461"/>
    </location>
</feature>
<feature type="signal peptide" evidence="1">
    <location>
        <begin position="1"/>
        <end position="19"/>
    </location>
</feature>
<feature type="domain" description="Ig-like" evidence="2">
    <location>
        <begin position="249"/>
        <end position="358"/>
    </location>
</feature>
<accession>A0A9P0GDE6</accession>
<gene>
    <name evidence="3" type="ORF">PSYICH_LOCUS12261</name>
</gene>
<dbReference type="Proteomes" id="UP001153636">
    <property type="component" value="Chromosome 6"/>
</dbReference>
<dbReference type="InterPro" id="IPR013783">
    <property type="entry name" value="Ig-like_fold"/>
</dbReference>
<dbReference type="FunFam" id="2.60.40.10:FF:000437">
    <property type="entry name" value="Beat-IIIc, isoform A"/>
    <property type="match status" value="1"/>
</dbReference>
<feature type="domain" description="Ig-like" evidence="2">
    <location>
        <begin position="135"/>
        <end position="236"/>
    </location>
</feature>
<feature type="chain" id="PRO_5040311828" description="Ig-like domain-containing protein" evidence="1">
    <location>
        <begin position="20"/>
        <end position="510"/>
    </location>
</feature>
<dbReference type="CDD" id="cd00096">
    <property type="entry name" value="Ig"/>
    <property type="match status" value="1"/>
</dbReference>
<evidence type="ECO:0000256" key="1">
    <source>
        <dbReference type="SAM" id="SignalP"/>
    </source>
</evidence>
<evidence type="ECO:0000313" key="3">
    <source>
        <dbReference type="EMBL" id="CAH1111634.1"/>
    </source>
</evidence>
<dbReference type="Pfam" id="PF13895">
    <property type="entry name" value="Ig_2"/>
    <property type="match status" value="1"/>
</dbReference>
<dbReference type="AlphaFoldDB" id="A0A9P0GDE6"/>
<dbReference type="EMBL" id="OV651818">
    <property type="protein sequence ID" value="CAH1111634.1"/>
    <property type="molecule type" value="Genomic_DNA"/>
</dbReference>
<dbReference type="SMART" id="SM00409">
    <property type="entry name" value="IG"/>
    <property type="match status" value="3"/>
</dbReference>
<dbReference type="PROSITE" id="PS50835">
    <property type="entry name" value="IG_LIKE"/>
    <property type="match status" value="4"/>
</dbReference>
<organism evidence="3 4">
    <name type="scientific">Psylliodes chrysocephalus</name>
    <dbReference type="NCBI Taxonomy" id="3402493"/>
    <lineage>
        <taxon>Eukaryota</taxon>
        <taxon>Metazoa</taxon>
        <taxon>Ecdysozoa</taxon>
        <taxon>Arthropoda</taxon>
        <taxon>Hexapoda</taxon>
        <taxon>Insecta</taxon>
        <taxon>Pterygota</taxon>
        <taxon>Neoptera</taxon>
        <taxon>Endopterygota</taxon>
        <taxon>Coleoptera</taxon>
        <taxon>Polyphaga</taxon>
        <taxon>Cucujiformia</taxon>
        <taxon>Chrysomeloidea</taxon>
        <taxon>Chrysomelidae</taxon>
        <taxon>Galerucinae</taxon>
        <taxon>Alticini</taxon>
        <taxon>Psylliodes</taxon>
    </lineage>
</organism>
<feature type="domain" description="Ig-like" evidence="2">
    <location>
        <begin position="34"/>
        <end position="127"/>
    </location>
</feature>
<keyword evidence="4" id="KW-1185">Reference proteome</keyword>
<dbReference type="InterPro" id="IPR013106">
    <property type="entry name" value="Ig_V-set"/>
</dbReference>
<evidence type="ECO:0000259" key="2">
    <source>
        <dbReference type="PROSITE" id="PS50835"/>
    </source>
</evidence>
<dbReference type="Gene3D" id="2.60.40.10">
    <property type="entry name" value="Immunoglobulins"/>
    <property type="match status" value="4"/>
</dbReference>
<dbReference type="InterPro" id="IPR036179">
    <property type="entry name" value="Ig-like_dom_sf"/>
</dbReference>
<dbReference type="OrthoDB" id="6778782at2759"/>
<reference evidence="3" key="1">
    <citation type="submission" date="2022-01" db="EMBL/GenBank/DDBJ databases">
        <authorList>
            <person name="King R."/>
        </authorList>
    </citation>
    <scope>NUCLEOTIDE SEQUENCE</scope>
</reference>
<dbReference type="PANTHER" id="PTHR21261">
    <property type="entry name" value="BEAT PROTEIN"/>
    <property type="match status" value="1"/>
</dbReference>
<dbReference type="InterPro" id="IPR003599">
    <property type="entry name" value="Ig_sub"/>
</dbReference>
<dbReference type="PANTHER" id="PTHR21261:SF3">
    <property type="entry name" value="BEATEN PATH VII"/>
    <property type="match status" value="1"/>
</dbReference>
<sequence>MMHFFMILALIAGLHKSAALKDVVVKFPDYVAVGDDIEITCQYDLEDDILYNLKWFKGTSEFFRYTPNEKPEIKIFNVKNVHVDLSSSSMNTVKLINISHASKGNYTCEISTDAPRFITMSNSKTLQFEPLENTPKNIHMVIPPIVKISDSVKLSCSYNPTKDNAPLKSVSWKKNGKLFYKYEPDIEINIAVQKYPGINFSVKQKSNSSEVTLHNATADTEDVYTCQIDYPASTLTSSGFLLVKGQSSRRVTLTVPTLVNEGENVKLKCEFNFEKANKNGVKWLKGNREFYRYTPNEDPTITLFEGVDVEDLITNDDYRSFVSIVLLKNVTTNTAGRYRCQVTTNEGLFLHMESKDLAVIRLPHGEPTLVVENNYLRPGEYVHAECISPPSYPYADITWLLNGKVVSGNLRKESKANKPVAFPYPSSSSLSHEIRFDDGSQAELTCVVTIPDVYRREKSVTIEKDSSNVVTPISDYYNVHPTFISSGGYSWTKASVSIFIISLHLMLMNW</sequence>
<dbReference type="SMART" id="SM00408">
    <property type="entry name" value="IGc2"/>
    <property type="match status" value="3"/>
</dbReference>
<evidence type="ECO:0000313" key="4">
    <source>
        <dbReference type="Proteomes" id="UP001153636"/>
    </source>
</evidence>
<dbReference type="SUPFAM" id="SSF48726">
    <property type="entry name" value="Immunoglobulin"/>
    <property type="match status" value="4"/>
</dbReference>